<gene>
    <name evidence="2" type="ORF">EIL87_01305</name>
</gene>
<organism evidence="2 3">
    <name type="scientific">Saccharopolyspora rhizosphaerae</name>
    <dbReference type="NCBI Taxonomy" id="2492662"/>
    <lineage>
        <taxon>Bacteria</taxon>
        <taxon>Bacillati</taxon>
        <taxon>Actinomycetota</taxon>
        <taxon>Actinomycetes</taxon>
        <taxon>Pseudonocardiales</taxon>
        <taxon>Pseudonocardiaceae</taxon>
        <taxon>Saccharopolyspora</taxon>
    </lineage>
</organism>
<feature type="transmembrane region" description="Helical" evidence="1">
    <location>
        <begin position="120"/>
        <end position="138"/>
    </location>
</feature>
<dbReference type="RefSeq" id="WP_125088257.1">
    <property type="nucleotide sequence ID" value="NZ_RSAA01000001.1"/>
</dbReference>
<proteinExistence type="predicted"/>
<dbReference type="Proteomes" id="UP000274515">
    <property type="component" value="Unassembled WGS sequence"/>
</dbReference>
<accession>A0A3R8P5G3</accession>
<sequence length="155" mass="16578">MSGTPELDQVAHARRQLAAHSQFPAAYWVLFGIGMVLVAGLPIWISWLNATGASAVTWVIAAVGIASSFYSFGRRRRSGVSLPKRIGSYPGAWPWWLASVAVTLGGLLGITALVGAGQRGFALLVLPVVALLVLATQLKTRSAMRRDLEEGRVRP</sequence>
<feature type="transmembrane region" description="Helical" evidence="1">
    <location>
        <begin position="53"/>
        <end position="72"/>
    </location>
</feature>
<dbReference type="OrthoDB" id="3541120at2"/>
<protein>
    <submittedName>
        <fullName evidence="2">Uncharacterized protein</fullName>
    </submittedName>
</protein>
<evidence type="ECO:0000313" key="2">
    <source>
        <dbReference type="EMBL" id="RRO20553.1"/>
    </source>
</evidence>
<name>A0A3R8P5G3_9PSEU</name>
<evidence type="ECO:0000313" key="3">
    <source>
        <dbReference type="Proteomes" id="UP000274515"/>
    </source>
</evidence>
<dbReference type="AlphaFoldDB" id="A0A3R8P5G3"/>
<evidence type="ECO:0000256" key="1">
    <source>
        <dbReference type="SAM" id="Phobius"/>
    </source>
</evidence>
<dbReference type="EMBL" id="RSAA01000001">
    <property type="protein sequence ID" value="RRO20553.1"/>
    <property type="molecule type" value="Genomic_DNA"/>
</dbReference>
<feature type="transmembrane region" description="Helical" evidence="1">
    <location>
        <begin position="25"/>
        <end position="47"/>
    </location>
</feature>
<keyword evidence="1" id="KW-1133">Transmembrane helix</keyword>
<reference evidence="2 3" key="1">
    <citation type="submission" date="2018-11" db="EMBL/GenBank/DDBJ databases">
        <title>Saccharopolyspora rhizosphaerae sp. nov., an actinomycete isolated from rhizosphere soil in Thailand.</title>
        <authorList>
            <person name="Intra B."/>
            <person name="Euanorasetr J."/>
            <person name="Take A."/>
            <person name="Inahashi Y."/>
            <person name="Mori M."/>
            <person name="Panbangred W."/>
            <person name="Matsumoto A."/>
        </authorList>
    </citation>
    <scope>NUCLEOTIDE SEQUENCE [LARGE SCALE GENOMIC DNA]</scope>
    <source>
        <strain evidence="2 3">H219</strain>
    </source>
</reference>
<keyword evidence="3" id="KW-1185">Reference proteome</keyword>
<feature type="transmembrane region" description="Helical" evidence="1">
    <location>
        <begin position="93"/>
        <end position="114"/>
    </location>
</feature>
<comment type="caution">
    <text evidence="2">The sequence shown here is derived from an EMBL/GenBank/DDBJ whole genome shotgun (WGS) entry which is preliminary data.</text>
</comment>
<keyword evidence="1" id="KW-0472">Membrane</keyword>
<keyword evidence="1" id="KW-0812">Transmembrane</keyword>